<dbReference type="Pfam" id="PF07849">
    <property type="entry name" value="DUF1641"/>
    <property type="match status" value="1"/>
</dbReference>
<dbReference type="RefSeq" id="WP_347437877.1">
    <property type="nucleotide sequence ID" value="NZ_CP089291.1"/>
</dbReference>
<dbReference type="InterPro" id="IPR012440">
    <property type="entry name" value="DUF1641"/>
</dbReference>
<keyword evidence="2" id="KW-1185">Reference proteome</keyword>
<accession>A0ABY4CL02</accession>
<dbReference type="PANTHER" id="PTHR38433:SF1">
    <property type="entry name" value="DUF1641 DOMAIN-CONTAINING PROTEIN"/>
    <property type="match status" value="1"/>
</dbReference>
<evidence type="ECO:0000313" key="2">
    <source>
        <dbReference type="Proteomes" id="UP000830167"/>
    </source>
</evidence>
<dbReference type="EMBL" id="CP089291">
    <property type="protein sequence ID" value="UOF91187.1"/>
    <property type="molecule type" value="Genomic_DNA"/>
</dbReference>
<dbReference type="PANTHER" id="PTHR38433">
    <property type="match status" value="1"/>
</dbReference>
<name>A0ABY4CL02_9BACL</name>
<dbReference type="Proteomes" id="UP000830167">
    <property type="component" value="Chromosome"/>
</dbReference>
<proteinExistence type="predicted"/>
<evidence type="ECO:0000313" key="1">
    <source>
        <dbReference type="EMBL" id="UOF91187.1"/>
    </source>
</evidence>
<organism evidence="1 2">
    <name type="scientific">Fodinisporobacter ferrooxydans</name>
    <dbReference type="NCBI Taxonomy" id="2901836"/>
    <lineage>
        <taxon>Bacteria</taxon>
        <taxon>Bacillati</taxon>
        <taxon>Bacillota</taxon>
        <taxon>Bacilli</taxon>
        <taxon>Bacillales</taxon>
        <taxon>Alicyclobacillaceae</taxon>
        <taxon>Fodinisporobacter</taxon>
    </lineage>
</organism>
<protein>
    <submittedName>
        <fullName evidence="1">DUF1641 domain-containing protein</fullName>
    </submittedName>
</protein>
<gene>
    <name evidence="1" type="ORF">LSG31_02705</name>
</gene>
<sequence length="163" mass="17963">MAQPITLIRKHLPDEQELQQESLEQVISDIAEHGKAMQETIHLLHELHKSGLLEAATALLEAKETIAKIAVGQLSKPNVTNILNHLLGAADGLGQIDPATTKKVVQGLARGLERAGEHVDDDKKMGMFDFWKYLRDPDINRAIAFGLHLLKGLGEGLETKIRL</sequence>
<reference evidence="1" key="1">
    <citation type="submission" date="2021-12" db="EMBL/GenBank/DDBJ databases">
        <title>Alicyclobacillaceae gen. nov., sp. nov., isolated from chalcocite enrichment system.</title>
        <authorList>
            <person name="Jiang Z."/>
        </authorList>
    </citation>
    <scope>NUCLEOTIDE SEQUENCE</scope>
    <source>
        <strain evidence="1">MYW30-H2</strain>
    </source>
</reference>